<dbReference type="AlphaFoldDB" id="A0A4P9WRX7"/>
<evidence type="ECO:0000256" key="1">
    <source>
        <dbReference type="SAM" id="MobiDB-lite"/>
    </source>
</evidence>
<feature type="compositionally biased region" description="Low complexity" evidence="1">
    <location>
        <begin position="62"/>
        <end position="75"/>
    </location>
</feature>
<proteinExistence type="predicted"/>
<evidence type="ECO:0000313" key="3">
    <source>
        <dbReference type="Proteomes" id="UP000268535"/>
    </source>
</evidence>
<protein>
    <submittedName>
        <fullName evidence="2">Uncharacterized protein</fullName>
    </submittedName>
</protein>
<name>A0A4P9WRX7_9FUNG</name>
<reference evidence="3" key="1">
    <citation type="journal article" date="2018" name="Nat. Microbiol.">
        <title>Leveraging single-cell genomics to expand the fungal tree of life.</title>
        <authorList>
            <person name="Ahrendt S.R."/>
            <person name="Quandt C.A."/>
            <person name="Ciobanu D."/>
            <person name="Clum A."/>
            <person name="Salamov A."/>
            <person name="Andreopoulos B."/>
            <person name="Cheng J.F."/>
            <person name="Woyke T."/>
            <person name="Pelin A."/>
            <person name="Henrissat B."/>
            <person name="Reynolds N.K."/>
            <person name="Benny G.L."/>
            <person name="Smith M.E."/>
            <person name="James T.Y."/>
            <person name="Grigoriev I.V."/>
        </authorList>
    </citation>
    <scope>NUCLEOTIDE SEQUENCE [LARGE SCALE GENOMIC DNA]</scope>
    <source>
        <strain evidence="3">ATCC 52028</strain>
    </source>
</reference>
<feature type="compositionally biased region" description="Polar residues" evidence="1">
    <location>
        <begin position="1"/>
        <end position="10"/>
    </location>
</feature>
<feature type="region of interest" description="Disordered" evidence="1">
    <location>
        <begin position="1"/>
        <end position="130"/>
    </location>
</feature>
<gene>
    <name evidence="2" type="ORF">CAUPRSCDRAFT_12417</name>
</gene>
<organism evidence="2 3">
    <name type="scientific">Caulochytrium protostelioides</name>
    <dbReference type="NCBI Taxonomy" id="1555241"/>
    <lineage>
        <taxon>Eukaryota</taxon>
        <taxon>Fungi</taxon>
        <taxon>Fungi incertae sedis</taxon>
        <taxon>Chytridiomycota</taxon>
        <taxon>Chytridiomycota incertae sedis</taxon>
        <taxon>Chytridiomycetes</taxon>
        <taxon>Caulochytriales</taxon>
        <taxon>Caulochytriaceae</taxon>
        <taxon>Caulochytrium</taxon>
    </lineage>
</organism>
<dbReference type="Proteomes" id="UP000268535">
    <property type="component" value="Unassembled WGS sequence"/>
</dbReference>
<accession>A0A4P9WRX7</accession>
<evidence type="ECO:0000313" key="2">
    <source>
        <dbReference type="EMBL" id="RKO95884.1"/>
    </source>
</evidence>
<sequence length="130" mass="13336">MDDFQLNISSAPLPKPPKKKVFVPREDPSAAAQAPQKHASRSARREQGNANGDRPTQYVPQAKAAAGAAAGAAPAPRKRDPTKGFVSSLFSGAGHEQPDAGAGAGRRGSRIATCRRLPGLGHHGAARGAA</sequence>
<dbReference type="EMBL" id="ML010747">
    <property type="protein sequence ID" value="RKO95884.1"/>
    <property type="molecule type" value="Genomic_DNA"/>
</dbReference>